<proteinExistence type="predicted"/>
<sequence>MSNGDGEQPPVSESQELKEDAHNPVFNLPPLLVGILAALLLAFVVPAYLLSEDGNGWFIFTFGFIPLRYAVPLSQQGLEWLWTPVTYSFLHGGIEHILFNGLWLMAFGAPVLRRIGTLRFVLLWCISAAVSAFGHAALNWGDVTVLIGASGVVSALMGAACRFAFPSRGGYSASFGHLMPRQSIVAALSNRTVLIFTLMWLFGNVLIAVGVPLFGDVGGEVAWDAHVFGFLLGFLFFGLFDRPIRGNLSSGSVEQPL</sequence>
<comment type="caution">
    <text evidence="9">The sequence shown here is derived from an EMBL/GenBank/DDBJ whole genome shotgun (WGS) entry which is preliminary data.</text>
</comment>
<keyword evidence="5 7" id="KW-1133">Transmembrane helix</keyword>
<dbReference type="SUPFAM" id="SSF144091">
    <property type="entry name" value="Rhomboid-like"/>
    <property type="match status" value="1"/>
</dbReference>
<dbReference type="PANTHER" id="PTHR43066:SF26">
    <property type="entry name" value="RHOMBOID PROTEASE GLPG"/>
    <property type="match status" value="1"/>
</dbReference>
<feature type="transmembrane region" description="Helical" evidence="7">
    <location>
        <begin position="57"/>
        <end position="75"/>
    </location>
</feature>
<evidence type="ECO:0000313" key="10">
    <source>
        <dbReference type="Proteomes" id="UP000702952"/>
    </source>
</evidence>
<dbReference type="PANTHER" id="PTHR43066">
    <property type="entry name" value="RHOMBOID-RELATED PROTEIN"/>
    <property type="match status" value="1"/>
</dbReference>
<feature type="transmembrane region" description="Helical" evidence="7">
    <location>
        <begin position="221"/>
        <end position="240"/>
    </location>
</feature>
<name>A0AA44F6S7_AGRTU</name>
<organism evidence="9 10">
    <name type="scientific">Agrobacterium tumefaciens</name>
    <dbReference type="NCBI Taxonomy" id="358"/>
    <lineage>
        <taxon>Bacteria</taxon>
        <taxon>Pseudomonadati</taxon>
        <taxon>Pseudomonadota</taxon>
        <taxon>Alphaproteobacteria</taxon>
        <taxon>Hyphomicrobiales</taxon>
        <taxon>Rhizobiaceae</taxon>
        <taxon>Rhizobium/Agrobacterium group</taxon>
        <taxon>Agrobacterium</taxon>
        <taxon>Agrobacterium tumefaciens complex</taxon>
    </lineage>
</organism>
<evidence type="ECO:0000256" key="3">
    <source>
        <dbReference type="ARBA" id="ARBA00022519"/>
    </source>
</evidence>
<accession>A0AA86KRN6</accession>
<dbReference type="Proteomes" id="UP000702952">
    <property type="component" value="Unassembled WGS sequence"/>
</dbReference>
<keyword evidence="6 7" id="KW-0472">Membrane</keyword>
<feature type="transmembrane region" description="Helical" evidence="7">
    <location>
        <begin position="31"/>
        <end position="50"/>
    </location>
</feature>
<feature type="domain" description="Peptidase S54 rhomboid" evidence="8">
    <location>
        <begin position="81"/>
        <end position="236"/>
    </location>
</feature>
<accession>A0AA44F6S7</accession>
<evidence type="ECO:0000256" key="7">
    <source>
        <dbReference type="SAM" id="Phobius"/>
    </source>
</evidence>
<keyword evidence="9" id="KW-0645">Protease</keyword>
<dbReference type="InterPro" id="IPR035952">
    <property type="entry name" value="Rhomboid-like_sf"/>
</dbReference>
<evidence type="ECO:0000259" key="8">
    <source>
        <dbReference type="Pfam" id="PF01694"/>
    </source>
</evidence>
<evidence type="ECO:0000256" key="5">
    <source>
        <dbReference type="ARBA" id="ARBA00022989"/>
    </source>
</evidence>
<dbReference type="InterPro" id="IPR022764">
    <property type="entry name" value="Peptidase_S54_rhomboid_dom"/>
</dbReference>
<gene>
    <name evidence="9" type="ORF">G6M46_20475</name>
</gene>
<dbReference type="KEGG" id="atf:Ach5_16800"/>
<keyword evidence="9" id="KW-0378">Hydrolase</keyword>
<evidence type="ECO:0000256" key="6">
    <source>
        <dbReference type="ARBA" id="ARBA00023136"/>
    </source>
</evidence>
<protein>
    <submittedName>
        <fullName evidence="9">Rhomboid family intramembrane serine protease</fullName>
    </submittedName>
</protein>
<dbReference type="EMBL" id="JAAMAY010000030">
    <property type="protein sequence ID" value="NTC30512.1"/>
    <property type="molecule type" value="Genomic_DNA"/>
</dbReference>
<dbReference type="GO" id="GO:0016020">
    <property type="term" value="C:membrane"/>
    <property type="evidence" value="ECO:0007669"/>
    <property type="project" value="UniProtKB-SubCell"/>
</dbReference>
<dbReference type="Gene3D" id="1.20.1540.10">
    <property type="entry name" value="Rhomboid-like"/>
    <property type="match status" value="1"/>
</dbReference>
<dbReference type="AlphaFoldDB" id="A0AA44F6S7"/>
<dbReference type="GO" id="GO:0004252">
    <property type="term" value="F:serine-type endopeptidase activity"/>
    <property type="evidence" value="ECO:0007669"/>
    <property type="project" value="InterPro"/>
</dbReference>
<feature type="transmembrane region" description="Helical" evidence="7">
    <location>
        <begin position="120"/>
        <end position="138"/>
    </location>
</feature>
<evidence type="ECO:0000256" key="4">
    <source>
        <dbReference type="ARBA" id="ARBA00022692"/>
    </source>
</evidence>
<comment type="subcellular location">
    <subcellularLocation>
        <location evidence="1">Membrane</location>
        <topology evidence="1">Multi-pass membrane protein</topology>
    </subcellularLocation>
</comment>
<reference evidence="9" key="1">
    <citation type="journal article" date="2020" name="Science">
        <title>Unexpected conservation and global transmission of agrobacterial virulence plasmids.</title>
        <authorList>
            <person name="Weisberg A.J."/>
            <person name="Davis E.W. 2nd"/>
            <person name="Tabima J."/>
            <person name="Belcher M.S."/>
            <person name="Miller M."/>
            <person name="Kuo C.H."/>
            <person name="Loper J.E."/>
            <person name="Grunwald N.J."/>
            <person name="Putnam M.L."/>
            <person name="Chang J.H."/>
        </authorList>
    </citation>
    <scope>NUCLEOTIDE SEQUENCE</scope>
    <source>
        <strain evidence="9">17-1853-1a</strain>
    </source>
</reference>
<feature type="transmembrane region" description="Helical" evidence="7">
    <location>
        <begin position="144"/>
        <end position="165"/>
    </location>
</feature>
<dbReference type="RefSeq" id="WP_038491286.1">
    <property type="nucleotide sequence ID" value="NZ_CP011246.1"/>
</dbReference>
<evidence type="ECO:0000313" key="9">
    <source>
        <dbReference type="EMBL" id="NTC30512.1"/>
    </source>
</evidence>
<dbReference type="GO" id="GO:0006508">
    <property type="term" value="P:proteolysis"/>
    <property type="evidence" value="ECO:0007669"/>
    <property type="project" value="UniProtKB-KW"/>
</dbReference>
<keyword evidence="3" id="KW-0997">Cell inner membrane</keyword>
<keyword evidence="2" id="KW-1003">Cell membrane</keyword>
<evidence type="ECO:0000256" key="1">
    <source>
        <dbReference type="ARBA" id="ARBA00004141"/>
    </source>
</evidence>
<dbReference type="Pfam" id="PF01694">
    <property type="entry name" value="Rhomboid"/>
    <property type="match status" value="1"/>
</dbReference>
<feature type="transmembrane region" description="Helical" evidence="7">
    <location>
        <begin position="193"/>
        <end position="215"/>
    </location>
</feature>
<evidence type="ECO:0000256" key="2">
    <source>
        <dbReference type="ARBA" id="ARBA00022475"/>
    </source>
</evidence>
<feature type="transmembrane region" description="Helical" evidence="7">
    <location>
        <begin position="87"/>
        <end position="108"/>
    </location>
</feature>
<keyword evidence="4 7" id="KW-0812">Transmembrane</keyword>